<name>A0A3L6T1N1_PANMI</name>
<evidence type="ECO:0000313" key="2">
    <source>
        <dbReference type="EMBL" id="RLN30640.1"/>
    </source>
</evidence>
<dbReference type="OrthoDB" id="709532at2759"/>
<protein>
    <recommendedName>
        <fullName evidence="4">F-box domain-containing protein</fullName>
    </recommendedName>
</protein>
<dbReference type="Proteomes" id="UP000275267">
    <property type="component" value="Unassembled WGS sequence"/>
</dbReference>
<dbReference type="EMBL" id="PQIB02000003">
    <property type="protein sequence ID" value="RLN30640.1"/>
    <property type="molecule type" value="Genomic_DNA"/>
</dbReference>
<feature type="region of interest" description="Disordered" evidence="1">
    <location>
        <begin position="1"/>
        <end position="35"/>
    </location>
</feature>
<comment type="caution">
    <text evidence="2">The sequence shown here is derived from an EMBL/GenBank/DDBJ whole genome shotgun (WGS) entry which is preliminary data.</text>
</comment>
<keyword evidence="3" id="KW-1185">Reference proteome</keyword>
<evidence type="ECO:0008006" key="4">
    <source>
        <dbReference type="Google" id="ProtNLM"/>
    </source>
</evidence>
<dbReference type="PANTHER" id="PTHR34709:SF75">
    <property type="entry name" value="FBD DOMAIN-CONTAINING PROTEIN"/>
    <property type="match status" value="1"/>
</dbReference>
<dbReference type="InterPro" id="IPR036047">
    <property type="entry name" value="F-box-like_dom_sf"/>
</dbReference>
<sequence length="448" mass="49408">MELRSGRCLVPQQGGVRRGPARRGTDGDGGSGEDRISALPDEVLLQVLAALGSTAESARTSVLRRRWRGLWTELHLLTMAFRGAAAEPGTLGDLLARGRGPERGRLVIHVPGRDGRQVAAAEVTSLLRAAVNHSPVELTVVLGGGIEDDHLPFELPRFTTATSMELRIWRRGFTLPPDGEFTRLERLALSICCVDPSVFLHRFPRPRKLVMDCYWEMDAAAIRSDSLEDVLLKDLPLADLGGTTRRVDVVAPLLKKFRLLSCGNRDWVMKFSESNVENLSFNVNRSFAEEIAYLPVSNFSVLKLEVPLLERFTGPLVLYLLNTLNVIQRLQLVLSRYTASLAGLLARISVDEEDISFPELEEVEIEGFDVTHHQLHFLEVLFKSAPVLKIVRIKLSSGVSQNHPGYEELCGIFQANASVQSFVNGSLQQCEDNLPQAPSSNVGGIIGC</sequence>
<gene>
    <name evidence="2" type="ORF">C2845_PM05G08470</name>
</gene>
<organism evidence="2 3">
    <name type="scientific">Panicum miliaceum</name>
    <name type="common">Proso millet</name>
    <name type="synonym">Broomcorn millet</name>
    <dbReference type="NCBI Taxonomy" id="4540"/>
    <lineage>
        <taxon>Eukaryota</taxon>
        <taxon>Viridiplantae</taxon>
        <taxon>Streptophyta</taxon>
        <taxon>Embryophyta</taxon>
        <taxon>Tracheophyta</taxon>
        <taxon>Spermatophyta</taxon>
        <taxon>Magnoliopsida</taxon>
        <taxon>Liliopsida</taxon>
        <taxon>Poales</taxon>
        <taxon>Poaceae</taxon>
        <taxon>PACMAD clade</taxon>
        <taxon>Panicoideae</taxon>
        <taxon>Panicodae</taxon>
        <taxon>Paniceae</taxon>
        <taxon>Panicinae</taxon>
        <taxon>Panicum</taxon>
        <taxon>Panicum sect. Panicum</taxon>
    </lineage>
</organism>
<dbReference type="AlphaFoldDB" id="A0A3L6T1N1"/>
<evidence type="ECO:0000256" key="1">
    <source>
        <dbReference type="SAM" id="MobiDB-lite"/>
    </source>
</evidence>
<accession>A0A3L6T1N1</accession>
<dbReference type="PANTHER" id="PTHR34709">
    <property type="entry name" value="OS10G0396666 PROTEIN"/>
    <property type="match status" value="1"/>
</dbReference>
<proteinExistence type="predicted"/>
<dbReference type="InterPro" id="IPR055312">
    <property type="entry name" value="FBL15-like"/>
</dbReference>
<evidence type="ECO:0000313" key="3">
    <source>
        <dbReference type="Proteomes" id="UP000275267"/>
    </source>
</evidence>
<reference evidence="3" key="1">
    <citation type="journal article" date="2019" name="Nat. Commun.">
        <title>The genome of broomcorn millet.</title>
        <authorList>
            <person name="Zou C."/>
            <person name="Miki D."/>
            <person name="Li D."/>
            <person name="Tang Q."/>
            <person name="Xiao L."/>
            <person name="Rajput S."/>
            <person name="Deng P."/>
            <person name="Jia W."/>
            <person name="Huang R."/>
            <person name="Zhang M."/>
            <person name="Sun Y."/>
            <person name="Hu J."/>
            <person name="Fu X."/>
            <person name="Schnable P.S."/>
            <person name="Li F."/>
            <person name="Zhang H."/>
            <person name="Feng B."/>
            <person name="Zhu X."/>
            <person name="Liu R."/>
            <person name="Schnable J.C."/>
            <person name="Zhu J.-K."/>
            <person name="Zhang H."/>
        </authorList>
    </citation>
    <scope>NUCLEOTIDE SEQUENCE [LARGE SCALE GENOMIC DNA]</scope>
</reference>
<dbReference type="SUPFAM" id="SSF81383">
    <property type="entry name" value="F-box domain"/>
    <property type="match status" value="1"/>
</dbReference>